<comment type="caution">
    <text evidence="4">The sequence shown here is derived from an EMBL/GenBank/DDBJ whole genome shotgun (WGS) entry which is preliminary data.</text>
</comment>
<reference evidence="4" key="1">
    <citation type="journal article" date="2021" name="PeerJ">
        <title>Extensive microbial diversity within the chicken gut microbiome revealed by metagenomics and culture.</title>
        <authorList>
            <person name="Gilroy R."/>
            <person name="Ravi A."/>
            <person name="Getino M."/>
            <person name="Pursley I."/>
            <person name="Horton D.L."/>
            <person name="Alikhan N.F."/>
            <person name="Baker D."/>
            <person name="Gharbi K."/>
            <person name="Hall N."/>
            <person name="Watson M."/>
            <person name="Adriaenssens E.M."/>
            <person name="Foster-Nyarko E."/>
            <person name="Jarju S."/>
            <person name="Secka A."/>
            <person name="Antonio M."/>
            <person name="Oren A."/>
            <person name="Chaudhuri R.R."/>
            <person name="La Ragione R."/>
            <person name="Hildebrand F."/>
            <person name="Pallen M.J."/>
        </authorList>
    </citation>
    <scope>NUCLEOTIDE SEQUENCE</scope>
    <source>
        <strain evidence="4">ChiGjej6B6-11269</strain>
    </source>
</reference>
<organism evidence="4 5">
    <name type="scientific">Slackia equolifaciens</name>
    <dbReference type="NCBI Taxonomy" id="498718"/>
    <lineage>
        <taxon>Bacteria</taxon>
        <taxon>Bacillati</taxon>
        <taxon>Actinomycetota</taxon>
        <taxon>Coriobacteriia</taxon>
        <taxon>Eggerthellales</taxon>
        <taxon>Eggerthellaceae</taxon>
        <taxon>Slackia</taxon>
    </lineage>
</organism>
<evidence type="ECO:0000313" key="4">
    <source>
        <dbReference type="EMBL" id="HJF66226.1"/>
    </source>
</evidence>
<dbReference type="InterPro" id="IPR022893">
    <property type="entry name" value="Shikimate_DH_fam"/>
</dbReference>
<dbReference type="GO" id="GO:0009423">
    <property type="term" value="P:chorismate biosynthetic process"/>
    <property type="evidence" value="ECO:0007669"/>
    <property type="project" value="TreeGrafter"/>
</dbReference>
<evidence type="ECO:0000313" key="5">
    <source>
        <dbReference type="Proteomes" id="UP000786989"/>
    </source>
</evidence>
<feature type="domain" description="Shikimate dehydrogenase substrate binding N-terminal" evidence="3">
    <location>
        <begin position="9"/>
        <end position="82"/>
    </location>
</feature>
<gene>
    <name evidence="4" type="ORF">K8U77_08970</name>
</gene>
<accession>A0A9D3A223</accession>
<dbReference type="InterPro" id="IPR013708">
    <property type="entry name" value="Shikimate_DH-bd_N"/>
</dbReference>
<dbReference type="EMBL" id="DYWI01000175">
    <property type="protein sequence ID" value="HJF66226.1"/>
    <property type="molecule type" value="Genomic_DNA"/>
</dbReference>
<protein>
    <submittedName>
        <fullName evidence="4">Shikimate dehydrogenase</fullName>
    </submittedName>
</protein>
<dbReference type="AlphaFoldDB" id="A0A9D3A223"/>
<sequence>MAEQRIYGLLGEDLSYSYSPRIHAMLGGYEYKLMEMSREDAAEFVKHGEWDGLNISKAIQKEIMPLCDAFTDAVRKVGSVNALVKREDGSIVGHNTDYFGFSY</sequence>
<proteinExistence type="predicted"/>
<dbReference type="Proteomes" id="UP000786989">
    <property type="component" value="Unassembled WGS sequence"/>
</dbReference>
<dbReference type="GO" id="GO:0050661">
    <property type="term" value="F:NADP binding"/>
    <property type="evidence" value="ECO:0007669"/>
    <property type="project" value="TreeGrafter"/>
</dbReference>
<evidence type="ECO:0000256" key="2">
    <source>
        <dbReference type="ARBA" id="ARBA00023141"/>
    </source>
</evidence>
<name>A0A9D3A223_9ACTN</name>
<reference evidence="4" key="2">
    <citation type="submission" date="2021-09" db="EMBL/GenBank/DDBJ databases">
        <authorList>
            <person name="Gilroy R."/>
        </authorList>
    </citation>
    <scope>NUCLEOTIDE SEQUENCE</scope>
    <source>
        <strain evidence="4">ChiGjej6B6-11269</strain>
    </source>
</reference>
<dbReference type="GO" id="GO:0019632">
    <property type="term" value="P:shikimate metabolic process"/>
    <property type="evidence" value="ECO:0007669"/>
    <property type="project" value="TreeGrafter"/>
</dbReference>
<dbReference type="GO" id="GO:0009073">
    <property type="term" value="P:aromatic amino acid family biosynthetic process"/>
    <property type="evidence" value="ECO:0007669"/>
    <property type="project" value="UniProtKB-KW"/>
</dbReference>
<dbReference type="PANTHER" id="PTHR21089:SF1">
    <property type="entry name" value="BIFUNCTIONAL 3-DEHYDROQUINATE DEHYDRATASE_SHIKIMATE DEHYDROGENASE, CHLOROPLASTIC"/>
    <property type="match status" value="1"/>
</dbReference>
<keyword evidence="2" id="KW-0028">Amino-acid biosynthesis</keyword>
<dbReference type="InterPro" id="IPR046346">
    <property type="entry name" value="Aminoacid_DH-like_N_sf"/>
</dbReference>
<comment type="pathway">
    <text evidence="1">Metabolic intermediate biosynthesis; chorismate biosynthesis; chorismate from D-erythrose 4-phosphate and phosphoenolpyruvate: step 4/7.</text>
</comment>
<feature type="non-terminal residue" evidence="4">
    <location>
        <position position="103"/>
    </location>
</feature>
<dbReference type="GO" id="GO:0005829">
    <property type="term" value="C:cytosol"/>
    <property type="evidence" value="ECO:0007669"/>
    <property type="project" value="TreeGrafter"/>
</dbReference>
<dbReference type="GO" id="GO:0004764">
    <property type="term" value="F:shikimate 3-dehydrogenase (NADP+) activity"/>
    <property type="evidence" value="ECO:0007669"/>
    <property type="project" value="InterPro"/>
</dbReference>
<dbReference type="PANTHER" id="PTHR21089">
    <property type="entry name" value="SHIKIMATE DEHYDROGENASE"/>
    <property type="match status" value="1"/>
</dbReference>
<evidence type="ECO:0000259" key="3">
    <source>
        <dbReference type="Pfam" id="PF08501"/>
    </source>
</evidence>
<dbReference type="Pfam" id="PF08501">
    <property type="entry name" value="Shikimate_dh_N"/>
    <property type="match status" value="1"/>
</dbReference>
<dbReference type="Gene3D" id="3.40.50.10860">
    <property type="entry name" value="Leucine Dehydrogenase, chain A, domain 1"/>
    <property type="match status" value="1"/>
</dbReference>
<keyword evidence="2" id="KW-0057">Aromatic amino acid biosynthesis</keyword>
<evidence type="ECO:0000256" key="1">
    <source>
        <dbReference type="ARBA" id="ARBA00004871"/>
    </source>
</evidence>
<dbReference type="SUPFAM" id="SSF53223">
    <property type="entry name" value="Aminoacid dehydrogenase-like, N-terminal domain"/>
    <property type="match status" value="1"/>
</dbReference>